<sequence length="1240" mass="138661">MSSETDEFTHQLAIKLSRALNIVNPNDLLAKRVQDIARTNSLQGFVTAAKSFGKFQDSFLAELHAEISSHAQQEESGLPPPQPVQGIVVHDSEVLLPDPVRAGGLVRDDAIHTFRKPAKPLEPPTPRTSVLGLDRLAQEKRAAQAAAGEDGSRKKPRLDNGPDPVFKVPSLPAPRTGNIRQRGEETPSHPGGLSEVARQRLEERRRNREREGITAPNQRRDDGPRGLGDFHRRSNRDDHRRGNNWRDDRRDDRRDWDATPRGNSREDAPSVRVPNVAWDSTPRRSENGSGPGWGSSRNRRWDAPTPRGSRGGSPDEDGEGAVGLDAREWEEEQIRLDRDWYMGAEESGVAGDEDYNPLAQYEDLGAAKQAELATKQVKKISARQAQYNADNDLWEANRMVTSGVATRKALDLDFEDDSESTVHVMVHDLKPPFLDGRTVFTKQLEPINPVRDPTSDMAVFSRKGSALVKEKREQAERQKAAAKMAALGGTALGNIMGVRDEDAAAEAEAEAKAKAGEKEDYKGESKFAEHLKTAAGVSTFAKTRTLKQQREYLPAFACREELLKVIRDNQVTVVVGETGSGKTTQLTQFLYEDGYCTHGLIGCTQPRRVAAMSVAKRVSEEMECKLGSTVGYAIRFEDCTSPDTRIKYMTDGVLLRESLNEGDLDRYSVIILDEAHERSLSTDVLMGLLRKILSRRRDLKLIVTSATMNAEKFSTFYGNAPTFTIPGRTFPVEIFHGKSPCEDYVDSAVKQVLQIHLSLPPGDILVFMTGQEDIEITCQVVNERLSQLDEPAPLAVLPIYSQMPADLQAKIFEPTADGRRKVIVATNIAETSLTVDGILYVVDAGYSKLKVYNPRVGMDALQITPISQANANQRTGRAGRTGSGFCYRLYTEMAFRNEMFANNIPEIQRTNLANTVLLLKSLGVKNLLEFDFMDPPPQENILNSMYQLWVLGALDNVGDLTPVGRKMSEFPMEPSMAKMLIASVEYKCSAEMLTIVSMLSVPSVFYRPKERMEEADAAREKFNVPESDHLTLLNVFTQWKSHGFRDDWALRHFLHPKLLRKAREVRQQLEDIMKFQKMELIAAGTDFDIIRKAITAGYFHQAARVKGIGEFVNIRTGLPTHLHPTSALYGLGYTPTYVIYHELILTSKEYMTQVTSVDAYWLAELGSVFYSVKEKNFDERGNRRVADKEFSRKAELETEMARQREETARKIQEEAMSVKTSGGSSQIIVPVNNKSPQVFR</sequence>
<dbReference type="InterPro" id="IPR002464">
    <property type="entry name" value="DNA/RNA_helicase_DEAH_CS"/>
</dbReference>
<dbReference type="Gene3D" id="1.20.120.1080">
    <property type="match status" value="1"/>
</dbReference>
<keyword evidence="9" id="KW-0539">Nucleus</keyword>
<dbReference type="InterPro" id="IPR014001">
    <property type="entry name" value="Helicase_ATP-bd"/>
</dbReference>
<feature type="domain" description="Helicase ATP-binding" evidence="15">
    <location>
        <begin position="563"/>
        <end position="726"/>
    </location>
</feature>
<evidence type="ECO:0000256" key="13">
    <source>
        <dbReference type="SAM" id="Coils"/>
    </source>
</evidence>
<dbReference type="GO" id="GO:0003723">
    <property type="term" value="F:RNA binding"/>
    <property type="evidence" value="ECO:0007669"/>
    <property type="project" value="TreeGrafter"/>
</dbReference>
<evidence type="ECO:0000313" key="17">
    <source>
        <dbReference type="EMBL" id="TCD65885.1"/>
    </source>
</evidence>
<evidence type="ECO:0000256" key="4">
    <source>
        <dbReference type="ARBA" id="ARBA00022741"/>
    </source>
</evidence>
<dbReference type="GO" id="GO:0016787">
    <property type="term" value="F:hydrolase activity"/>
    <property type="evidence" value="ECO:0007669"/>
    <property type="project" value="UniProtKB-KW"/>
</dbReference>
<dbReference type="FunFam" id="3.40.50.300:FF:000007">
    <property type="entry name" value="Pre-mRNA-splicing factor ATP-dependent RNA helicase"/>
    <property type="match status" value="1"/>
</dbReference>
<feature type="compositionally biased region" description="Basic and acidic residues" evidence="14">
    <location>
        <begin position="197"/>
        <end position="269"/>
    </location>
</feature>
<dbReference type="GO" id="GO:0000398">
    <property type="term" value="P:mRNA splicing, via spliceosome"/>
    <property type="evidence" value="ECO:0007669"/>
    <property type="project" value="UniProtKB-ARBA"/>
</dbReference>
<evidence type="ECO:0000256" key="1">
    <source>
        <dbReference type="ARBA" id="ARBA00004123"/>
    </source>
</evidence>
<gene>
    <name evidence="17" type="primary">PRP16</name>
    <name evidence="17" type="ORF">EIP91_002045</name>
</gene>
<keyword evidence="3" id="KW-0507">mRNA processing</keyword>
<dbReference type="SMART" id="SM00847">
    <property type="entry name" value="HA2"/>
    <property type="match status" value="1"/>
</dbReference>
<feature type="compositionally biased region" description="Basic and acidic residues" evidence="14">
    <location>
        <begin position="150"/>
        <end position="160"/>
    </location>
</feature>
<evidence type="ECO:0000256" key="11">
    <source>
        <dbReference type="ARBA" id="ARBA00047984"/>
    </source>
</evidence>
<dbReference type="Pfam" id="PF04408">
    <property type="entry name" value="WHD_HA2"/>
    <property type="match status" value="1"/>
</dbReference>
<dbReference type="InterPro" id="IPR027417">
    <property type="entry name" value="P-loop_NTPase"/>
</dbReference>
<evidence type="ECO:0000256" key="3">
    <source>
        <dbReference type="ARBA" id="ARBA00022664"/>
    </source>
</evidence>
<dbReference type="FunFam" id="3.40.50.300:FF:000313">
    <property type="entry name" value="Pre-mRNA-splicing factor ATP-dependent RNA helicase PRP16"/>
    <property type="match status" value="1"/>
</dbReference>
<dbReference type="EMBL" id="RWJN01000159">
    <property type="protein sequence ID" value="TCD65885.1"/>
    <property type="molecule type" value="Genomic_DNA"/>
</dbReference>
<dbReference type="STRING" id="92696.A0A4R0RJ49"/>
<dbReference type="GO" id="GO:0005524">
    <property type="term" value="F:ATP binding"/>
    <property type="evidence" value="ECO:0007669"/>
    <property type="project" value="UniProtKB-KW"/>
</dbReference>
<keyword evidence="7" id="KW-0067">ATP-binding</keyword>
<dbReference type="PROSITE" id="PS51192">
    <property type="entry name" value="HELICASE_ATP_BIND_1"/>
    <property type="match status" value="1"/>
</dbReference>
<dbReference type="AlphaFoldDB" id="A0A4R0RJ49"/>
<dbReference type="OrthoDB" id="10253254at2759"/>
<dbReference type="SUPFAM" id="SSF52540">
    <property type="entry name" value="P-loop containing nucleoside triphosphate hydrolases"/>
    <property type="match status" value="1"/>
</dbReference>
<dbReference type="Proteomes" id="UP000292702">
    <property type="component" value="Unassembled WGS sequence"/>
</dbReference>
<accession>A0A4R0RJ49</accession>
<evidence type="ECO:0000256" key="7">
    <source>
        <dbReference type="ARBA" id="ARBA00022840"/>
    </source>
</evidence>
<evidence type="ECO:0000256" key="14">
    <source>
        <dbReference type="SAM" id="MobiDB-lite"/>
    </source>
</evidence>
<evidence type="ECO:0000256" key="5">
    <source>
        <dbReference type="ARBA" id="ARBA00022801"/>
    </source>
</evidence>
<comment type="caution">
    <text evidence="17">The sequence shown here is derived from an EMBL/GenBank/DDBJ whole genome shotgun (WGS) entry which is preliminary data.</text>
</comment>
<keyword evidence="4" id="KW-0547">Nucleotide-binding</keyword>
<keyword evidence="5" id="KW-0378">Hydrolase</keyword>
<feature type="region of interest" description="Disordered" evidence="14">
    <location>
        <begin position="139"/>
        <end position="325"/>
    </location>
</feature>
<protein>
    <recommendedName>
        <fullName evidence="12">Pre-mRNA-splicing factor ATP-dependent RNA helicase PRP16</fullName>
        <ecNumber evidence="2">3.6.4.13</ecNumber>
    </recommendedName>
</protein>
<dbReference type="PROSITE" id="PS51194">
    <property type="entry name" value="HELICASE_CTER"/>
    <property type="match status" value="1"/>
</dbReference>
<keyword evidence="6 17" id="KW-0347">Helicase</keyword>
<dbReference type="Gene3D" id="3.40.50.300">
    <property type="entry name" value="P-loop containing nucleotide triphosphate hydrolases"/>
    <property type="match status" value="2"/>
</dbReference>
<keyword evidence="18" id="KW-1185">Reference proteome</keyword>
<evidence type="ECO:0000256" key="6">
    <source>
        <dbReference type="ARBA" id="ARBA00022806"/>
    </source>
</evidence>
<dbReference type="InterPro" id="IPR001650">
    <property type="entry name" value="Helicase_C-like"/>
</dbReference>
<evidence type="ECO:0000259" key="16">
    <source>
        <dbReference type="PROSITE" id="PS51194"/>
    </source>
</evidence>
<feature type="domain" description="Helicase C-terminal" evidence="16">
    <location>
        <begin position="751"/>
        <end position="923"/>
    </location>
</feature>
<dbReference type="GO" id="GO:0034458">
    <property type="term" value="F:3'-5' RNA helicase activity"/>
    <property type="evidence" value="ECO:0007669"/>
    <property type="project" value="TreeGrafter"/>
</dbReference>
<dbReference type="CDD" id="cd18791">
    <property type="entry name" value="SF2_C_RHA"/>
    <property type="match status" value="1"/>
</dbReference>
<proteinExistence type="inferred from homology"/>
<dbReference type="PROSITE" id="PS00690">
    <property type="entry name" value="DEAH_ATP_HELICASE"/>
    <property type="match status" value="1"/>
</dbReference>
<dbReference type="InterPro" id="IPR011545">
    <property type="entry name" value="DEAD/DEAH_box_helicase_dom"/>
</dbReference>
<evidence type="ECO:0000256" key="10">
    <source>
        <dbReference type="ARBA" id="ARBA00038040"/>
    </source>
</evidence>
<dbReference type="PANTHER" id="PTHR18934">
    <property type="entry name" value="ATP-DEPENDENT RNA HELICASE"/>
    <property type="match status" value="1"/>
</dbReference>
<dbReference type="InterPro" id="IPR007502">
    <property type="entry name" value="Helicase-assoc_dom"/>
</dbReference>
<dbReference type="EC" id="3.6.4.13" evidence="2"/>
<dbReference type="Pfam" id="PF00271">
    <property type="entry name" value="Helicase_C"/>
    <property type="match status" value="1"/>
</dbReference>
<dbReference type="Pfam" id="PF07717">
    <property type="entry name" value="OB_NTP_bind"/>
    <property type="match status" value="1"/>
</dbReference>
<evidence type="ECO:0000256" key="12">
    <source>
        <dbReference type="ARBA" id="ARBA00070009"/>
    </source>
</evidence>
<evidence type="ECO:0000256" key="2">
    <source>
        <dbReference type="ARBA" id="ARBA00012552"/>
    </source>
</evidence>
<evidence type="ECO:0000256" key="9">
    <source>
        <dbReference type="ARBA" id="ARBA00023242"/>
    </source>
</evidence>
<evidence type="ECO:0000256" key="8">
    <source>
        <dbReference type="ARBA" id="ARBA00023187"/>
    </source>
</evidence>
<comment type="similarity">
    <text evidence="10">Belongs to the DEAD box helicase family. DEAH subfamily. PRP16 sub-subfamily.</text>
</comment>
<organism evidence="17 18">
    <name type="scientific">Steccherinum ochraceum</name>
    <dbReference type="NCBI Taxonomy" id="92696"/>
    <lineage>
        <taxon>Eukaryota</taxon>
        <taxon>Fungi</taxon>
        <taxon>Dikarya</taxon>
        <taxon>Basidiomycota</taxon>
        <taxon>Agaricomycotina</taxon>
        <taxon>Agaricomycetes</taxon>
        <taxon>Polyporales</taxon>
        <taxon>Steccherinaceae</taxon>
        <taxon>Steccherinum</taxon>
    </lineage>
</organism>
<evidence type="ECO:0000259" key="15">
    <source>
        <dbReference type="PROSITE" id="PS51192"/>
    </source>
</evidence>
<dbReference type="InterPro" id="IPR011709">
    <property type="entry name" value="DEAD-box_helicase_OB_fold"/>
</dbReference>
<evidence type="ECO:0000313" key="18">
    <source>
        <dbReference type="Proteomes" id="UP000292702"/>
    </source>
</evidence>
<name>A0A4R0RJ49_9APHY</name>
<comment type="catalytic activity">
    <reaction evidence="11">
        <text>ATP + H2O = ADP + phosphate + H(+)</text>
        <dbReference type="Rhea" id="RHEA:13065"/>
        <dbReference type="ChEBI" id="CHEBI:15377"/>
        <dbReference type="ChEBI" id="CHEBI:15378"/>
        <dbReference type="ChEBI" id="CHEBI:30616"/>
        <dbReference type="ChEBI" id="CHEBI:43474"/>
        <dbReference type="ChEBI" id="CHEBI:456216"/>
        <dbReference type="EC" id="3.6.4.13"/>
    </reaction>
</comment>
<dbReference type="PANTHER" id="PTHR18934:SF91">
    <property type="entry name" value="PRE-MRNA-SPLICING FACTOR ATP-DEPENDENT RNA HELICASE PRP16"/>
    <property type="match status" value="1"/>
</dbReference>
<comment type="subcellular location">
    <subcellularLocation>
        <location evidence="1">Nucleus</location>
    </subcellularLocation>
</comment>
<reference evidence="17 18" key="1">
    <citation type="submission" date="2018-11" db="EMBL/GenBank/DDBJ databases">
        <title>Genome assembly of Steccherinum ochraceum LE-BIN_3174, the white-rot fungus of the Steccherinaceae family (The Residual Polyporoid clade, Polyporales, Basidiomycota).</title>
        <authorList>
            <person name="Fedorova T.V."/>
            <person name="Glazunova O.A."/>
            <person name="Landesman E.O."/>
            <person name="Moiseenko K.V."/>
            <person name="Psurtseva N.V."/>
            <person name="Savinova O.S."/>
            <person name="Shakhova N.V."/>
            <person name="Tyazhelova T.V."/>
            <person name="Vasina D.V."/>
        </authorList>
    </citation>
    <scope>NUCLEOTIDE SEQUENCE [LARGE SCALE GENOMIC DNA]</scope>
    <source>
        <strain evidence="17 18">LE-BIN_3174</strain>
    </source>
</reference>
<dbReference type="InterPro" id="IPR048333">
    <property type="entry name" value="HA2_WH"/>
</dbReference>
<keyword evidence="13" id="KW-0175">Coiled coil</keyword>
<dbReference type="SMART" id="SM00490">
    <property type="entry name" value="HELICc"/>
    <property type="match status" value="1"/>
</dbReference>
<dbReference type="Pfam" id="PF00270">
    <property type="entry name" value="DEAD"/>
    <property type="match status" value="1"/>
</dbReference>
<dbReference type="SMART" id="SM00487">
    <property type="entry name" value="DEXDc"/>
    <property type="match status" value="1"/>
</dbReference>
<dbReference type="Pfam" id="PF21010">
    <property type="entry name" value="HA2_C"/>
    <property type="match status" value="1"/>
</dbReference>
<feature type="coiled-coil region" evidence="13">
    <location>
        <begin position="1186"/>
        <end position="1213"/>
    </location>
</feature>
<keyword evidence="8" id="KW-0508">mRNA splicing</keyword>
<dbReference type="FunFam" id="1.20.120.1080:FF:000018">
    <property type="entry name" value="Pre-mRNA-splicing factor ATP-dependent RNA helicase prp16"/>
    <property type="match status" value="1"/>
</dbReference>
<dbReference type="GO" id="GO:0005681">
    <property type="term" value="C:spliceosomal complex"/>
    <property type="evidence" value="ECO:0007669"/>
    <property type="project" value="UniProtKB-ARBA"/>
</dbReference>